<dbReference type="InterPro" id="IPR013783">
    <property type="entry name" value="Ig-like_fold"/>
</dbReference>
<dbReference type="Gene3D" id="3.60.60.10">
    <property type="entry name" value="Penicillin V Acylase, Chain A"/>
    <property type="match status" value="1"/>
</dbReference>
<dbReference type="InterPro" id="IPR029055">
    <property type="entry name" value="Ntn_hydrolases_N"/>
</dbReference>
<reference evidence="4" key="1">
    <citation type="submission" date="2021-01" db="EMBL/GenBank/DDBJ databases">
        <title>Genome public.</title>
        <authorList>
            <person name="Liu C."/>
            <person name="Sun Q."/>
        </authorList>
    </citation>
    <scope>NUCLEOTIDE SEQUENCE [LARGE SCALE GENOMIC DNA]</scope>
    <source>
        <strain evidence="4">YIM B02567</strain>
    </source>
</reference>
<dbReference type="CDD" id="cd02859">
    <property type="entry name" value="E_set_AMPKbeta_like_N"/>
    <property type="match status" value="1"/>
</dbReference>
<gene>
    <name evidence="3" type="ORF">JHL15_10955</name>
</gene>
<dbReference type="Pfam" id="PF16561">
    <property type="entry name" value="AMPK1_CBM"/>
    <property type="match status" value="1"/>
</dbReference>
<name>A0ABS1FV14_9FLAO</name>
<dbReference type="RefSeq" id="WP_200245734.1">
    <property type="nucleotide sequence ID" value="NZ_JAENHK010000010.1"/>
</dbReference>
<dbReference type="InterPro" id="IPR005079">
    <property type="entry name" value="Peptidase_C45_hydrolase"/>
</dbReference>
<dbReference type="Pfam" id="PF03417">
    <property type="entry name" value="AAT"/>
    <property type="match status" value="1"/>
</dbReference>
<evidence type="ECO:0000259" key="2">
    <source>
        <dbReference type="Pfam" id="PF16561"/>
    </source>
</evidence>
<accession>A0ABS1FV14</accession>
<dbReference type="SUPFAM" id="SSF48452">
    <property type="entry name" value="TPR-like"/>
    <property type="match status" value="1"/>
</dbReference>
<dbReference type="InterPro" id="IPR032640">
    <property type="entry name" value="AMPK1_CBM"/>
</dbReference>
<dbReference type="SUPFAM" id="SSF56235">
    <property type="entry name" value="N-terminal nucleophile aminohydrolases (Ntn hydrolases)"/>
    <property type="match status" value="1"/>
</dbReference>
<evidence type="ECO:0008006" key="5">
    <source>
        <dbReference type="Google" id="ProtNLM"/>
    </source>
</evidence>
<organism evidence="3 4">
    <name type="scientific">Chryseobacterium paridis</name>
    <dbReference type="NCBI Taxonomy" id="2800328"/>
    <lineage>
        <taxon>Bacteria</taxon>
        <taxon>Pseudomonadati</taxon>
        <taxon>Bacteroidota</taxon>
        <taxon>Flavobacteriia</taxon>
        <taxon>Flavobacteriales</taxon>
        <taxon>Weeksellaceae</taxon>
        <taxon>Chryseobacterium group</taxon>
        <taxon>Chryseobacterium</taxon>
    </lineage>
</organism>
<protein>
    <recommendedName>
        <fullName evidence="5">AMP-activated protein kinase glycogen-binding domain-containing protein</fullName>
    </recommendedName>
</protein>
<keyword evidence="4" id="KW-1185">Reference proteome</keyword>
<sequence>MLPIKACTIFMANDGKNIWIGNNEDESPEMEYRLWYFPKENKSFGYMLWSEKHKEYQSLMWQYPQGGLNEYGLFMDYTAIDNIPVTIDPLKKTREEEVVNDILKSCKTVEEALNYINQFNLVKLSGAQLFIGDATGNYATVHGNYIVKKNERNFSLTNYCIANGHKESCWRRETAYSRLTTFKSYNKNNVSGILQEAAQKWPSDIVTNYSMAINIKKQEIILYYKNDFKTPRLISLSEELKKGKHAKDIDTYFPVGLSEFFKENYEQKGIKELVNIYNEIRKESPNLYNFNNNDDVLFGAHLLSENKVDDAIQFFSAVKKYDKTNDVINSWLGVAYKYNHDFTRSQSYFDEVITRNPDEYLPNLYYKRPDKKVIFKIKEWSGAQNVKLIGDFTEWLKEPIKMEKRQGYWYCEVVIPEGKHQYKFLVDDIYYLPDPFNLIYIWNGNNINSLLYL</sequence>
<evidence type="ECO:0000313" key="4">
    <source>
        <dbReference type="Proteomes" id="UP000628669"/>
    </source>
</evidence>
<comment type="caution">
    <text evidence="3">The sequence shown here is derived from an EMBL/GenBank/DDBJ whole genome shotgun (WGS) entry which is preliminary data.</text>
</comment>
<dbReference type="InterPro" id="IPR014756">
    <property type="entry name" value="Ig_E-set"/>
</dbReference>
<dbReference type="SUPFAM" id="SSF81296">
    <property type="entry name" value="E set domains"/>
    <property type="match status" value="1"/>
</dbReference>
<feature type="domain" description="Peptidase C45 hydrolase" evidence="1">
    <location>
        <begin position="15"/>
        <end position="199"/>
    </location>
</feature>
<evidence type="ECO:0000313" key="3">
    <source>
        <dbReference type="EMBL" id="MBK1896273.1"/>
    </source>
</evidence>
<dbReference type="InterPro" id="IPR011990">
    <property type="entry name" value="TPR-like_helical_dom_sf"/>
</dbReference>
<dbReference type="Gene3D" id="1.25.40.10">
    <property type="entry name" value="Tetratricopeptide repeat domain"/>
    <property type="match status" value="1"/>
</dbReference>
<feature type="domain" description="AMP-activated protein kinase glycogen-binding" evidence="2">
    <location>
        <begin position="381"/>
        <end position="448"/>
    </location>
</feature>
<dbReference type="EMBL" id="JAENHK010000010">
    <property type="protein sequence ID" value="MBK1896273.1"/>
    <property type="molecule type" value="Genomic_DNA"/>
</dbReference>
<proteinExistence type="predicted"/>
<dbReference type="Proteomes" id="UP000628669">
    <property type="component" value="Unassembled WGS sequence"/>
</dbReference>
<evidence type="ECO:0000259" key="1">
    <source>
        <dbReference type="Pfam" id="PF03417"/>
    </source>
</evidence>
<dbReference type="Gene3D" id="2.60.40.10">
    <property type="entry name" value="Immunoglobulins"/>
    <property type="match status" value="1"/>
</dbReference>